<dbReference type="PANTHER" id="PTHR11552:SF147">
    <property type="entry name" value="CHOLINE DEHYDROGENASE, MITOCHONDRIAL"/>
    <property type="match status" value="1"/>
</dbReference>
<feature type="compositionally biased region" description="Basic and acidic residues" evidence="2">
    <location>
        <begin position="128"/>
        <end position="146"/>
    </location>
</feature>
<accession>M9LBP1</accession>
<dbReference type="RefSeq" id="WP_006286939.1">
    <property type="nucleotide sequence ID" value="NZ_BALG01000186.1"/>
</dbReference>
<dbReference type="EMBL" id="BALG01000186">
    <property type="protein sequence ID" value="GAC43317.1"/>
    <property type="molecule type" value="Genomic_DNA"/>
</dbReference>
<organism evidence="3 4">
    <name type="scientific">Paenibacillus popilliae ATCC 14706</name>
    <dbReference type="NCBI Taxonomy" id="1212764"/>
    <lineage>
        <taxon>Bacteria</taxon>
        <taxon>Bacillati</taxon>
        <taxon>Bacillota</taxon>
        <taxon>Bacilli</taxon>
        <taxon>Bacillales</taxon>
        <taxon>Paenibacillaceae</taxon>
        <taxon>Paenibacillus</taxon>
    </lineage>
</organism>
<evidence type="ECO:0000313" key="4">
    <source>
        <dbReference type="Proteomes" id="UP000029453"/>
    </source>
</evidence>
<comment type="caution">
    <text evidence="3">The sequence shown here is derived from an EMBL/GenBank/DDBJ whole genome shotgun (WGS) entry which is preliminary data.</text>
</comment>
<dbReference type="PANTHER" id="PTHR11552">
    <property type="entry name" value="GLUCOSE-METHANOL-CHOLINE GMC OXIDOREDUCTASE"/>
    <property type="match status" value="1"/>
</dbReference>
<evidence type="ECO:0000256" key="2">
    <source>
        <dbReference type="SAM" id="MobiDB-lite"/>
    </source>
</evidence>
<evidence type="ECO:0000256" key="1">
    <source>
        <dbReference type="ARBA" id="ARBA00010790"/>
    </source>
</evidence>
<dbReference type="Gene3D" id="3.50.50.60">
    <property type="entry name" value="FAD/NAD(P)-binding domain"/>
    <property type="match status" value="2"/>
</dbReference>
<dbReference type="AlphaFoldDB" id="M9LBP1"/>
<dbReference type="GO" id="GO:0050660">
    <property type="term" value="F:flavin adenine dinucleotide binding"/>
    <property type="evidence" value="ECO:0007669"/>
    <property type="project" value="InterPro"/>
</dbReference>
<dbReference type="GO" id="GO:0016491">
    <property type="term" value="F:oxidoreductase activity"/>
    <property type="evidence" value="ECO:0007669"/>
    <property type="project" value="TreeGrafter"/>
</dbReference>
<dbReference type="SUPFAM" id="SSF51905">
    <property type="entry name" value="FAD/NAD(P)-binding domain"/>
    <property type="match status" value="1"/>
</dbReference>
<feature type="region of interest" description="Disordered" evidence="2">
    <location>
        <begin position="125"/>
        <end position="146"/>
    </location>
</feature>
<name>M9LBP1_PAEPP</name>
<gene>
    <name evidence="3" type="ORF">PPOP_2684</name>
</gene>
<keyword evidence="4" id="KW-1185">Reference proteome</keyword>
<evidence type="ECO:0000313" key="3">
    <source>
        <dbReference type="EMBL" id="GAC43317.1"/>
    </source>
</evidence>
<reference evidence="3 4" key="1">
    <citation type="submission" date="2012-10" db="EMBL/GenBank/DDBJ databases">
        <title>Draft Genome Sequence of Paenibacillus popilliae ATCC 14706T.</title>
        <authorList>
            <person name="Iiyama K."/>
            <person name="Mori K."/>
            <person name="Mon H."/>
            <person name="Chieda Y."/>
            <person name="Lee J.M."/>
            <person name="Kusakabe T."/>
            <person name="Tashiro K."/>
            <person name="Asano S."/>
            <person name="Yasunaga-Aoki C."/>
            <person name="Shimizu S."/>
        </authorList>
    </citation>
    <scope>NUCLEOTIDE SEQUENCE [LARGE SCALE GENOMIC DNA]</scope>
    <source>
        <strain evidence="3 4">ATCC 14706</strain>
    </source>
</reference>
<protein>
    <submittedName>
        <fullName evidence="3">Choline dehydrogenase</fullName>
    </submittedName>
</protein>
<dbReference type="InterPro" id="IPR012132">
    <property type="entry name" value="GMC_OxRdtase"/>
</dbReference>
<sequence length="146" mass="16002">MEKKMTFDYIVVGTGPAGAVLAKILSDDKILLLSGIGPAAMLREANIPVIFNNPNVEQRLRNHTLNFAVFSTNRNDRALPVSDPDALYTGGSFLPDSTGTDPHQRVVQFIGIASDGMLTNRDSLFASEKPRIDHDPKERPAYHRVG</sequence>
<proteinExistence type="inferred from homology"/>
<dbReference type="Proteomes" id="UP000029453">
    <property type="component" value="Unassembled WGS sequence"/>
</dbReference>
<comment type="similarity">
    <text evidence="1">Belongs to the GMC oxidoreductase family.</text>
</comment>
<dbReference type="Gene3D" id="3.30.410.40">
    <property type="match status" value="1"/>
</dbReference>
<dbReference type="InterPro" id="IPR036188">
    <property type="entry name" value="FAD/NAD-bd_sf"/>
</dbReference>